<dbReference type="EMBL" id="MCOG01000105">
    <property type="protein sequence ID" value="ORY47144.1"/>
    <property type="molecule type" value="Genomic_DNA"/>
</dbReference>
<dbReference type="OrthoDB" id="10619371at2759"/>
<evidence type="ECO:0000313" key="3">
    <source>
        <dbReference type="EMBL" id="ORY47144.1"/>
    </source>
</evidence>
<organism evidence="3 4">
    <name type="scientific">Neocallimastix californiae</name>
    <dbReference type="NCBI Taxonomy" id="1754190"/>
    <lineage>
        <taxon>Eukaryota</taxon>
        <taxon>Fungi</taxon>
        <taxon>Fungi incertae sedis</taxon>
        <taxon>Chytridiomycota</taxon>
        <taxon>Chytridiomycota incertae sedis</taxon>
        <taxon>Neocallimastigomycetes</taxon>
        <taxon>Neocallimastigales</taxon>
        <taxon>Neocallimastigaceae</taxon>
        <taxon>Neocallimastix</taxon>
    </lineage>
</organism>
<feature type="transmembrane region" description="Helical" evidence="2">
    <location>
        <begin position="162"/>
        <end position="184"/>
    </location>
</feature>
<keyword evidence="1" id="KW-0175">Coiled coil</keyword>
<feature type="coiled-coil region" evidence="1">
    <location>
        <begin position="61"/>
        <end position="88"/>
    </location>
</feature>
<comment type="caution">
    <text evidence="3">The sequence shown here is derived from an EMBL/GenBank/DDBJ whole genome shotgun (WGS) entry which is preliminary data.</text>
</comment>
<dbReference type="AlphaFoldDB" id="A0A1Y2CJW1"/>
<keyword evidence="4" id="KW-1185">Reference proteome</keyword>
<keyword evidence="2" id="KW-1133">Transmembrane helix</keyword>
<keyword evidence="2" id="KW-0472">Membrane</keyword>
<sequence length="186" mass="22552">MLFPLEIILRICKKSENPWLYLLSGYYNLTDLMEMNFFSNSRFYMQDLLSIKYFKYYIRILLVINEYLEELEKNFNNLEEENNISQDGEESMNWKTAENKKYKICLDTFYIKDLYSESRDKEVYKAINDNYFKVIHSYIYQLGYTKDFLEYAKIHKNNNQELINIISIIMGHIQILIIILLIMVSQ</sequence>
<proteinExistence type="predicted"/>
<evidence type="ECO:0000256" key="1">
    <source>
        <dbReference type="SAM" id="Coils"/>
    </source>
</evidence>
<name>A0A1Y2CJW1_9FUNG</name>
<accession>A0A1Y2CJW1</accession>
<dbReference type="Proteomes" id="UP000193920">
    <property type="component" value="Unassembled WGS sequence"/>
</dbReference>
<protein>
    <submittedName>
        <fullName evidence="3">Uncharacterized protein</fullName>
    </submittedName>
</protein>
<reference evidence="3 4" key="1">
    <citation type="submission" date="2016-08" db="EMBL/GenBank/DDBJ databases">
        <title>A Parts List for Fungal Cellulosomes Revealed by Comparative Genomics.</title>
        <authorList>
            <consortium name="DOE Joint Genome Institute"/>
            <person name="Haitjema C.H."/>
            <person name="Gilmore S.P."/>
            <person name="Henske J.K."/>
            <person name="Solomon K.V."/>
            <person name="De Groot R."/>
            <person name="Kuo A."/>
            <person name="Mondo S.J."/>
            <person name="Salamov A.A."/>
            <person name="Labutti K."/>
            <person name="Zhao Z."/>
            <person name="Chiniquy J."/>
            <person name="Barry K."/>
            <person name="Brewer H.M."/>
            <person name="Purvine S.O."/>
            <person name="Wright A.T."/>
            <person name="Boxma B."/>
            <person name="Van Alen T."/>
            <person name="Hackstein J.H."/>
            <person name="Baker S.E."/>
            <person name="Grigoriev I.V."/>
            <person name="O'Malley M.A."/>
        </authorList>
    </citation>
    <scope>NUCLEOTIDE SEQUENCE [LARGE SCALE GENOMIC DNA]</scope>
    <source>
        <strain evidence="3 4">G1</strain>
    </source>
</reference>
<keyword evidence="2" id="KW-0812">Transmembrane</keyword>
<evidence type="ECO:0000256" key="2">
    <source>
        <dbReference type="SAM" id="Phobius"/>
    </source>
</evidence>
<evidence type="ECO:0000313" key="4">
    <source>
        <dbReference type="Proteomes" id="UP000193920"/>
    </source>
</evidence>
<gene>
    <name evidence="3" type="ORF">LY90DRAFT_10845</name>
</gene>